<evidence type="ECO:0000313" key="2">
    <source>
        <dbReference type="Proteomes" id="UP001551210"/>
    </source>
</evidence>
<evidence type="ECO:0000313" key="1">
    <source>
        <dbReference type="EMBL" id="MEU7298539.1"/>
    </source>
</evidence>
<proteinExistence type="predicted"/>
<gene>
    <name evidence="1" type="ORF">AB0A76_36055</name>
</gene>
<comment type="caution">
    <text evidence="1">The sequence shown here is derived from an EMBL/GenBank/DDBJ whole genome shotgun (WGS) entry which is preliminary data.</text>
</comment>
<accession>A0ABV3D7T7</accession>
<dbReference type="Gene3D" id="3.40.630.30">
    <property type="match status" value="1"/>
</dbReference>
<dbReference type="GO" id="GO:0016740">
    <property type="term" value="F:transferase activity"/>
    <property type="evidence" value="ECO:0007669"/>
    <property type="project" value="UniProtKB-KW"/>
</dbReference>
<name>A0ABV3D7T7_STREX</name>
<dbReference type="RefSeq" id="WP_359217690.1">
    <property type="nucleotide sequence ID" value="NZ_JBEZAM010000138.1"/>
</dbReference>
<dbReference type="EMBL" id="JBEZAM010000138">
    <property type="protein sequence ID" value="MEU7298539.1"/>
    <property type="molecule type" value="Genomic_DNA"/>
</dbReference>
<protein>
    <submittedName>
        <fullName evidence="1">GNAT family protein</fullName>
        <ecNumber evidence="1">2.-.-.-</ecNumber>
    </submittedName>
</protein>
<dbReference type="Proteomes" id="UP001551210">
    <property type="component" value="Unassembled WGS sequence"/>
</dbReference>
<dbReference type="InterPro" id="IPR016181">
    <property type="entry name" value="Acyl_CoA_acyltransferase"/>
</dbReference>
<keyword evidence="1" id="KW-0808">Transferase</keyword>
<organism evidence="1 2">
    <name type="scientific">Streptomyces exfoliatus</name>
    <name type="common">Streptomyces hydrogenans</name>
    <dbReference type="NCBI Taxonomy" id="1905"/>
    <lineage>
        <taxon>Bacteria</taxon>
        <taxon>Bacillati</taxon>
        <taxon>Actinomycetota</taxon>
        <taxon>Actinomycetes</taxon>
        <taxon>Kitasatosporales</taxon>
        <taxon>Streptomycetaceae</taxon>
        <taxon>Streptomyces</taxon>
    </lineage>
</organism>
<dbReference type="EC" id="2.-.-.-" evidence="1"/>
<dbReference type="SUPFAM" id="SSF55729">
    <property type="entry name" value="Acyl-CoA N-acyltransferases (Nat)"/>
    <property type="match status" value="1"/>
</dbReference>
<keyword evidence="2" id="KW-1185">Reference proteome</keyword>
<reference evidence="1 2" key="1">
    <citation type="submission" date="2024-06" db="EMBL/GenBank/DDBJ databases">
        <title>The Natural Products Discovery Center: Release of the First 8490 Sequenced Strains for Exploring Actinobacteria Biosynthetic Diversity.</title>
        <authorList>
            <person name="Kalkreuter E."/>
            <person name="Kautsar S.A."/>
            <person name="Yang D."/>
            <person name="Bader C.D."/>
            <person name="Teijaro C.N."/>
            <person name="Fluegel L."/>
            <person name="Davis C.M."/>
            <person name="Simpson J.R."/>
            <person name="Lauterbach L."/>
            <person name="Steele A.D."/>
            <person name="Gui C."/>
            <person name="Meng S."/>
            <person name="Li G."/>
            <person name="Viehrig K."/>
            <person name="Ye F."/>
            <person name="Su P."/>
            <person name="Kiefer A.F."/>
            <person name="Nichols A."/>
            <person name="Cepeda A.J."/>
            <person name="Yan W."/>
            <person name="Fan B."/>
            <person name="Jiang Y."/>
            <person name="Adhikari A."/>
            <person name="Zheng C.-J."/>
            <person name="Schuster L."/>
            <person name="Cowan T.M."/>
            <person name="Smanski M.J."/>
            <person name="Chevrette M.G."/>
            <person name="De Carvalho L.P.S."/>
            <person name="Shen B."/>
        </authorList>
    </citation>
    <scope>NUCLEOTIDE SEQUENCE [LARGE SCALE GENOMIC DNA]</scope>
    <source>
        <strain evidence="1 2">NPDC045705</strain>
    </source>
</reference>
<sequence length="44" mass="4771">MANPASCRVAEKAGFSLEGTMRSALLHADGWHDEHLHALVRGDI</sequence>